<keyword evidence="3" id="KW-0677">Repeat</keyword>
<name>A0ABZ0UVL0_9RICK</name>
<evidence type="ECO:0000256" key="1">
    <source>
        <dbReference type="ARBA" id="ARBA00007274"/>
    </source>
</evidence>
<dbReference type="InterPro" id="IPR001451">
    <property type="entry name" value="Hexapep"/>
</dbReference>
<dbReference type="Gene3D" id="2.160.10.10">
    <property type="entry name" value="Hexapeptide repeat proteins"/>
    <property type="match status" value="1"/>
</dbReference>
<dbReference type="Proteomes" id="UP001326613">
    <property type="component" value="Chromosome"/>
</dbReference>
<dbReference type="InterPro" id="IPR050179">
    <property type="entry name" value="Trans_hexapeptide_repeat"/>
</dbReference>
<keyword evidence="2" id="KW-0808">Transferase</keyword>
<dbReference type="PANTHER" id="PTHR43300">
    <property type="entry name" value="ACETYLTRANSFERASE"/>
    <property type="match status" value="1"/>
</dbReference>
<dbReference type="SUPFAM" id="SSF51161">
    <property type="entry name" value="Trimeric LpxA-like enzymes"/>
    <property type="match status" value="1"/>
</dbReference>
<dbReference type="InterPro" id="IPR018357">
    <property type="entry name" value="Hexapep_transf_CS"/>
</dbReference>
<dbReference type="InterPro" id="IPR011004">
    <property type="entry name" value="Trimer_LpxA-like_sf"/>
</dbReference>
<evidence type="ECO:0000256" key="2">
    <source>
        <dbReference type="ARBA" id="ARBA00022679"/>
    </source>
</evidence>
<dbReference type="CDD" id="cd03349">
    <property type="entry name" value="LbH_XAT"/>
    <property type="match status" value="1"/>
</dbReference>
<dbReference type="PANTHER" id="PTHR43300:SF11">
    <property type="entry name" value="ACETYLTRANSFERASE RV3034C-RELATED"/>
    <property type="match status" value="1"/>
</dbReference>
<organism evidence="5 6">
    <name type="scientific">Candidatus Trichorickettsia mobilis</name>
    <dbReference type="NCBI Taxonomy" id="1346319"/>
    <lineage>
        <taxon>Bacteria</taxon>
        <taxon>Pseudomonadati</taxon>
        <taxon>Pseudomonadota</taxon>
        <taxon>Alphaproteobacteria</taxon>
        <taxon>Rickettsiales</taxon>
        <taxon>Rickettsiaceae</taxon>
        <taxon>Rickettsieae</taxon>
        <taxon>Candidatus Trichorickettsia</taxon>
    </lineage>
</organism>
<sequence>MLYIVINMINDIYLNPNIIYPIEGVKRTCFLKNIITNPQIIVGDYTYYDDPEDIHNFETNVLYLFDFMQDQLIIGKFCQIATAVRFIMNGSNHAMDGISTYPFKVFGKSWTSAAMNVISKGDTVVGNDVWIGNSATIMQGIKIGHGAIIGTNALVTKDVEPYTVIGGNPAQVIRKRFDDKTIVFLLQLAWWDWPIEKITENIQAITMGDLEVLKKLASSKNEN</sequence>
<protein>
    <submittedName>
        <fullName evidence="5">CatB-related O-acetyltransferase</fullName>
    </submittedName>
</protein>
<dbReference type="EMBL" id="CP112932">
    <property type="protein sequence ID" value="WPY01013.1"/>
    <property type="molecule type" value="Genomic_DNA"/>
</dbReference>
<evidence type="ECO:0000313" key="5">
    <source>
        <dbReference type="EMBL" id="WPY01013.1"/>
    </source>
</evidence>
<dbReference type="Pfam" id="PF00132">
    <property type="entry name" value="Hexapep"/>
    <property type="match status" value="1"/>
</dbReference>
<gene>
    <name evidence="5" type="ORF">Trichorick_00906</name>
</gene>
<accession>A0ABZ0UVL0</accession>
<keyword evidence="4" id="KW-0012">Acyltransferase</keyword>
<proteinExistence type="inferred from homology"/>
<evidence type="ECO:0000256" key="4">
    <source>
        <dbReference type="ARBA" id="ARBA00023315"/>
    </source>
</evidence>
<comment type="similarity">
    <text evidence="1">Belongs to the transferase hexapeptide repeat family.</text>
</comment>
<evidence type="ECO:0000313" key="6">
    <source>
        <dbReference type="Proteomes" id="UP001326613"/>
    </source>
</evidence>
<keyword evidence="6" id="KW-1185">Reference proteome</keyword>
<evidence type="ECO:0000256" key="3">
    <source>
        <dbReference type="ARBA" id="ARBA00022737"/>
    </source>
</evidence>
<reference evidence="5 6" key="1">
    <citation type="submission" date="2022-10" db="EMBL/GenBank/DDBJ databases">
        <title>Host association and intracellularity evolved multiple times independently in the Rickettsiales.</title>
        <authorList>
            <person name="Castelli M."/>
            <person name="Nardi T."/>
            <person name="Gammuto L."/>
            <person name="Bellinzona G."/>
            <person name="Sabaneyeva E."/>
            <person name="Potekhin A."/>
            <person name="Serra V."/>
            <person name="Petroni G."/>
            <person name="Sassera D."/>
        </authorList>
    </citation>
    <scope>NUCLEOTIDE SEQUENCE [LARGE SCALE GENOMIC DNA]</scope>
    <source>
        <strain evidence="5 6">Kr 154-4</strain>
    </source>
</reference>
<dbReference type="PROSITE" id="PS00101">
    <property type="entry name" value="HEXAPEP_TRANSFERASES"/>
    <property type="match status" value="1"/>
</dbReference>